<dbReference type="PROSITE" id="PS50943">
    <property type="entry name" value="HTH_CROC1"/>
    <property type="match status" value="1"/>
</dbReference>
<dbReference type="AlphaFoldDB" id="A0A6H9YSX0"/>
<dbReference type="InterPro" id="IPR010982">
    <property type="entry name" value="Lambda_DNA-bd_dom_sf"/>
</dbReference>
<dbReference type="SUPFAM" id="SSF47413">
    <property type="entry name" value="lambda repressor-like DNA-binding domains"/>
    <property type="match status" value="1"/>
</dbReference>
<reference evidence="2 3" key="1">
    <citation type="submission" date="2019-09" db="EMBL/GenBank/DDBJ databases">
        <title>Actinomadura physcomitrii sp. nov., a novel actinomycete isolated from moss [Physcomitrium sphaericum (Ludw) Fuernr].</title>
        <authorList>
            <person name="Zhuang X."/>
            <person name="Liu C."/>
        </authorList>
    </citation>
    <scope>NUCLEOTIDE SEQUENCE [LARGE SCALE GENOMIC DNA]</scope>
    <source>
        <strain evidence="2 3">HMC1</strain>
    </source>
</reference>
<dbReference type="Proteomes" id="UP000468735">
    <property type="component" value="Unassembled WGS sequence"/>
</dbReference>
<dbReference type="Pfam" id="PF17765">
    <property type="entry name" value="MLTR_LBD"/>
    <property type="match status" value="1"/>
</dbReference>
<feature type="domain" description="HTH cro/C1-type" evidence="1">
    <location>
        <begin position="10"/>
        <end position="64"/>
    </location>
</feature>
<comment type="caution">
    <text evidence="2">The sequence shown here is derived from an EMBL/GenBank/DDBJ whole genome shotgun (WGS) entry which is preliminary data.</text>
</comment>
<dbReference type="SMART" id="SM00530">
    <property type="entry name" value="HTH_XRE"/>
    <property type="match status" value="1"/>
</dbReference>
<dbReference type="InterPro" id="IPR041413">
    <property type="entry name" value="MLTR_LBD"/>
</dbReference>
<evidence type="ECO:0000259" key="1">
    <source>
        <dbReference type="PROSITE" id="PS50943"/>
    </source>
</evidence>
<protein>
    <submittedName>
        <fullName evidence="2">Helix-turn-helix domain-containing protein</fullName>
    </submittedName>
</protein>
<dbReference type="EMBL" id="WBMT01000005">
    <property type="protein sequence ID" value="KAB2349800.1"/>
    <property type="molecule type" value="Genomic_DNA"/>
</dbReference>
<dbReference type="CDD" id="cd00093">
    <property type="entry name" value="HTH_XRE"/>
    <property type="match status" value="1"/>
</dbReference>
<gene>
    <name evidence="2" type="ORF">F8566_13350</name>
</gene>
<dbReference type="OrthoDB" id="2959414at2"/>
<sequence length="263" mass="29023">MTEVSFGTLVRYWRRVRAMSQLDLASAAMTTPRHMSFLETGRSNPSREMVLRLAGALDVPLRDRNGLLLAAGFAPLFPHRSLDDPALDRVTMAVGRMLQQHDPFPAIVLDRGWDLLRANRGAARLFGELMAPDPIPDGVNVLRLILEPGPVRDGIANWDQVAPALLERARREAVGGVLDLATAELVQELRARPEVEALTAAAPALAPLVPVIDVHFRLGDDRLRFFSVVSSIGTPVDVTAQELRVEAFFPSDDETAERWRILT</sequence>
<dbReference type="GO" id="GO:0003677">
    <property type="term" value="F:DNA binding"/>
    <property type="evidence" value="ECO:0007669"/>
    <property type="project" value="InterPro"/>
</dbReference>
<name>A0A6H9YSX0_9ACTN</name>
<keyword evidence="3" id="KW-1185">Reference proteome</keyword>
<dbReference type="Gene3D" id="3.30.450.180">
    <property type="match status" value="1"/>
</dbReference>
<evidence type="ECO:0000313" key="3">
    <source>
        <dbReference type="Proteomes" id="UP000468735"/>
    </source>
</evidence>
<accession>A0A6H9YSX0</accession>
<organism evidence="2 3">
    <name type="scientific">Actinomadura rudentiformis</name>
    <dbReference type="NCBI Taxonomy" id="359158"/>
    <lineage>
        <taxon>Bacteria</taxon>
        <taxon>Bacillati</taxon>
        <taxon>Actinomycetota</taxon>
        <taxon>Actinomycetes</taxon>
        <taxon>Streptosporangiales</taxon>
        <taxon>Thermomonosporaceae</taxon>
        <taxon>Actinomadura</taxon>
    </lineage>
</organism>
<dbReference type="PANTHER" id="PTHR35010:SF4">
    <property type="entry name" value="BLL5781 PROTEIN"/>
    <property type="match status" value="1"/>
</dbReference>
<evidence type="ECO:0000313" key="2">
    <source>
        <dbReference type="EMBL" id="KAB2349800.1"/>
    </source>
</evidence>
<dbReference type="Pfam" id="PF01381">
    <property type="entry name" value="HTH_3"/>
    <property type="match status" value="1"/>
</dbReference>
<proteinExistence type="predicted"/>
<dbReference type="InterPro" id="IPR001387">
    <property type="entry name" value="Cro/C1-type_HTH"/>
</dbReference>
<dbReference type="PANTHER" id="PTHR35010">
    <property type="entry name" value="BLL4672 PROTEIN-RELATED"/>
    <property type="match status" value="1"/>
</dbReference>
<dbReference type="Gene3D" id="1.10.260.40">
    <property type="entry name" value="lambda repressor-like DNA-binding domains"/>
    <property type="match status" value="1"/>
</dbReference>